<evidence type="ECO:0000256" key="3">
    <source>
        <dbReference type="ARBA" id="ARBA00023274"/>
    </source>
</evidence>
<comment type="similarity">
    <text evidence="1">Belongs to the bacterial ribosomal protein bL19 family.</text>
</comment>
<evidence type="ECO:0000313" key="6">
    <source>
        <dbReference type="Proteomes" id="UP000054845"/>
    </source>
</evidence>
<dbReference type="PANTHER" id="PTHR15680:SF9">
    <property type="entry name" value="LARGE RIBOSOMAL SUBUNIT PROTEIN BL19M"/>
    <property type="match status" value="1"/>
</dbReference>
<evidence type="ECO:0000256" key="2">
    <source>
        <dbReference type="ARBA" id="ARBA00022980"/>
    </source>
</evidence>
<evidence type="ECO:0000256" key="1">
    <source>
        <dbReference type="ARBA" id="ARBA00005781"/>
    </source>
</evidence>
<protein>
    <submittedName>
        <fullName evidence="5">50s ribosomal protein l19</fullName>
    </submittedName>
</protein>
<dbReference type="Gene3D" id="2.30.30.790">
    <property type="match status" value="1"/>
</dbReference>
<accession>A0A0P1B822</accession>
<dbReference type="SUPFAM" id="SSF50104">
    <property type="entry name" value="Translation proteins SH3-like domain"/>
    <property type="match status" value="1"/>
</dbReference>
<dbReference type="InterPro" id="IPR038657">
    <property type="entry name" value="Ribosomal_bL19_sf"/>
</dbReference>
<dbReference type="EMBL" id="CCYA01000041">
    <property type="protein sequence ID" value="CEH11676.1"/>
    <property type="molecule type" value="Genomic_DNA"/>
</dbReference>
<reference evidence="5 6" key="1">
    <citation type="submission" date="2014-09" db="EMBL/GenBank/DDBJ databases">
        <authorList>
            <person name="Magalhaes I.L.F."/>
            <person name="Oliveira U."/>
            <person name="Santos F.R."/>
            <person name="Vidigal T.H.D.A."/>
            <person name="Brescovit A.D."/>
            <person name="Santos A.J."/>
        </authorList>
    </citation>
    <scope>NUCLEOTIDE SEQUENCE [LARGE SCALE GENOMIC DNA]</scope>
</reference>
<feature type="compositionally biased region" description="Low complexity" evidence="4">
    <location>
        <begin position="38"/>
        <end position="82"/>
    </location>
</feature>
<feature type="region of interest" description="Disordered" evidence="4">
    <location>
        <begin position="35"/>
        <end position="108"/>
    </location>
</feature>
<dbReference type="InterPro" id="IPR008991">
    <property type="entry name" value="Translation_prot_SH3-like_sf"/>
</dbReference>
<dbReference type="GO" id="GO:0006412">
    <property type="term" value="P:translation"/>
    <property type="evidence" value="ECO:0007669"/>
    <property type="project" value="InterPro"/>
</dbReference>
<dbReference type="GO" id="GO:0005762">
    <property type="term" value="C:mitochondrial large ribosomal subunit"/>
    <property type="evidence" value="ECO:0007669"/>
    <property type="project" value="TreeGrafter"/>
</dbReference>
<evidence type="ECO:0000313" key="5">
    <source>
        <dbReference type="EMBL" id="CEH11676.1"/>
    </source>
</evidence>
<keyword evidence="2 5" id="KW-0689">Ribosomal protein</keyword>
<keyword evidence="6" id="KW-1185">Reference proteome</keyword>
<dbReference type="PANTHER" id="PTHR15680">
    <property type="entry name" value="RIBOSOMAL PROTEIN L19"/>
    <property type="match status" value="1"/>
</dbReference>
<organism evidence="5 6">
    <name type="scientific">Ceraceosorus bombacis</name>
    <dbReference type="NCBI Taxonomy" id="401625"/>
    <lineage>
        <taxon>Eukaryota</taxon>
        <taxon>Fungi</taxon>
        <taxon>Dikarya</taxon>
        <taxon>Basidiomycota</taxon>
        <taxon>Ustilaginomycotina</taxon>
        <taxon>Exobasidiomycetes</taxon>
        <taxon>Ceraceosorales</taxon>
        <taxon>Ceraceosoraceae</taxon>
        <taxon>Ceraceosorus</taxon>
    </lineage>
</organism>
<proteinExistence type="inferred from homology"/>
<sequence>MRASTSSLAPLMRHLCISTTPTPTPSRGARIAVIAKTQQQQQQQQQRQKQLSTSATRGEAEATTTASTSIASSSASASASASQGRRNGFVGPQHRAPGSVHGASRGTEYPFSTSARVVEQVEEVPAYITPPPRVKSVWQGSMDTFIADMRASYDPTGEKSALFSRKSRQNVPAGSVVLVETWSNSSKTNSTAFSGVLIAVRRRGLSTSFVLRTLVNKLGVEMRFNLYSPLIKQIRVISRADASKATRTQGNLRRARRAKLYFLRKDDRRIAGINKVVQALRLRESQAQRSPGSSSRRTSTK</sequence>
<dbReference type="PRINTS" id="PR00061">
    <property type="entry name" value="RIBOSOMALL19"/>
</dbReference>
<dbReference type="AlphaFoldDB" id="A0A0P1B822"/>
<dbReference type="Pfam" id="PF01245">
    <property type="entry name" value="Ribosomal_L19"/>
    <property type="match status" value="1"/>
</dbReference>
<dbReference type="GO" id="GO:0003735">
    <property type="term" value="F:structural constituent of ribosome"/>
    <property type="evidence" value="ECO:0007669"/>
    <property type="project" value="InterPro"/>
</dbReference>
<keyword evidence="3" id="KW-0687">Ribonucleoprotein</keyword>
<name>A0A0P1B822_9BASI</name>
<dbReference type="STRING" id="401625.A0A0P1B822"/>
<dbReference type="Proteomes" id="UP000054845">
    <property type="component" value="Unassembled WGS sequence"/>
</dbReference>
<evidence type="ECO:0000256" key="4">
    <source>
        <dbReference type="SAM" id="MobiDB-lite"/>
    </source>
</evidence>
<dbReference type="InterPro" id="IPR001857">
    <property type="entry name" value="Ribosomal_bL19"/>
</dbReference>
<dbReference type="OrthoDB" id="4726at2759"/>